<gene>
    <name evidence="2" type="ORF">SAMN05421788_107265</name>
</gene>
<proteinExistence type="predicted"/>
<dbReference type="Proteomes" id="UP000186917">
    <property type="component" value="Unassembled WGS sequence"/>
</dbReference>
<dbReference type="EMBL" id="FTOR01000007">
    <property type="protein sequence ID" value="SIT27551.1"/>
    <property type="molecule type" value="Genomic_DNA"/>
</dbReference>
<keyword evidence="3" id="KW-1185">Reference proteome</keyword>
<dbReference type="AlphaFoldDB" id="A0A173MG50"/>
<dbReference type="STRING" id="477680.SAMN05421788_107265"/>
<dbReference type="RefSeq" id="WP_076380877.1">
    <property type="nucleotide sequence ID" value="NZ_AP017422.1"/>
</dbReference>
<feature type="domain" description="Pvc16 N-terminal" evidence="1">
    <location>
        <begin position="9"/>
        <end position="213"/>
    </location>
</feature>
<accession>A0A173MG50</accession>
<name>A0A173MG50_9BACT</name>
<organism evidence="2 3">
    <name type="scientific">Filimonas lacunae</name>
    <dbReference type="NCBI Taxonomy" id="477680"/>
    <lineage>
        <taxon>Bacteria</taxon>
        <taxon>Pseudomonadati</taxon>
        <taxon>Bacteroidota</taxon>
        <taxon>Chitinophagia</taxon>
        <taxon>Chitinophagales</taxon>
        <taxon>Chitinophagaceae</taxon>
        <taxon>Filimonas</taxon>
    </lineage>
</organism>
<dbReference type="OrthoDB" id="7560784at2"/>
<evidence type="ECO:0000313" key="2">
    <source>
        <dbReference type="EMBL" id="SIT27551.1"/>
    </source>
</evidence>
<evidence type="ECO:0000313" key="3">
    <source>
        <dbReference type="Proteomes" id="UP000186917"/>
    </source>
</evidence>
<evidence type="ECO:0000259" key="1">
    <source>
        <dbReference type="Pfam" id="PF14065"/>
    </source>
</evidence>
<sequence length="443" mass="47163">MSNALAIAAVTQVLKDLLNDGLINNDVTGSLGTTVTVTTTAPDRVDTSVAGEQSQLNLFMYQVSVNSGWRNHNLPSHNAAGERINNPPLALDLHYLLTAYGATDLHPEILLGYGMQLLHDHPILSREAIRKSLQPVSGDNSFSNLPLSLRSLASSKLDEQVELLKITPEQLSAEELSKFWTAFQNKYRPTAAYKVTVVLIESEKSTKVGLPVKERGLYVMPFNQPVIKVIKSQVTAGAPVSDSQPILPGYRLVLEGTQLAAQVVKLHIDGKEIAATPQWLSAGTLAFTLPADISAGVHGVQVSHPVNMGNPPVLHAGAISTAEAFVLHPQLTNIQVNNAQGSGTQPRSADITLKINPGVGTTQKVLLLLNEVDSGAPGVTLHAYSFSWAQASPPAPGPFTDIVIPIHNVAAGAYLVRIQIDGVQSVLGTDGNGKYNTPQLVLA</sequence>
<reference evidence="3" key="1">
    <citation type="submission" date="2017-01" db="EMBL/GenBank/DDBJ databases">
        <authorList>
            <person name="Varghese N."/>
            <person name="Submissions S."/>
        </authorList>
    </citation>
    <scope>NUCLEOTIDE SEQUENCE [LARGE SCALE GENOMIC DNA]</scope>
    <source>
        <strain evidence="3">DSM 21054</strain>
    </source>
</reference>
<protein>
    <recommendedName>
        <fullName evidence="1">Pvc16 N-terminal domain-containing protein</fullName>
    </recommendedName>
</protein>
<dbReference type="InterPro" id="IPR025351">
    <property type="entry name" value="Pvc16_N"/>
</dbReference>
<dbReference type="Pfam" id="PF14065">
    <property type="entry name" value="Pvc16_N"/>
    <property type="match status" value="1"/>
</dbReference>
<dbReference type="KEGG" id="fln:FLA_2623"/>